<protein>
    <submittedName>
        <fullName evidence="3">Uncharacterized protein</fullName>
    </submittedName>
</protein>
<evidence type="ECO:0000313" key="4">
    <source>
        <dbReference type="Proteomes" id="UP001055156"/>
    </source>
</evidence>
<comment type="caution">
    <text evidence="3">The sequence shown here is derived from an EMBL/GenBank/DDBJ whole genome shotgun (WGS) entry which is preliminary data.</text>
</comment>
<feature type="transmembrane region" description="Helical" evidence="2">
    <location>
        <begin position="37"/>
        <end position="56"/>
    </location>
</feature>
<dbReference type="EMBL" id="BPQV01000007">
    <property type="protein sequence ID" value="GJE27962.1"/>
    <property type="molecule type" value="Genomic_DNA"/>
</dbReference>
<dbReference type="Proteomes" id="UP001055156">
    <property type="component" value="Unassembled WGS sequence"/>
</dbReference>
<feature type="region of interest" description="Disordered" evidence="1">
    <location>
        <begin position="65"/>
        <end position="96"/>
    </location>
</feature>
<keyword evidence="4" id="KW-1185">Reference proteome</keyword>
<dbReference type="RefSeq" id="WP_238311750.1">
    <property type="nucleotide sequence ID" value="NZ_BPQV01000007.1"/>
</dbReference>
<reference evidence="3" key="2">
    <citation type="submission" date="2021-08" db="EMBL/GenBank/DDBJ databases">
        <authorList>
            <person name="Tani A."/>
            <person name="Ola A."/>
            <person name="Ogura Y."/>
            <person name="Katsura K."/>
            <person name="Hayashi T."/>
        </authorList>
    </citation>
    <scope>NUCLEOTIDE SEQUENCE</scope>
    <source>
        <strain evidence="3">NBRC 15689</strain>
    </source>
</reference>
<keyword evidence="2" id="KW-0472">Membrane</keyword>
<evidence type="ECO:0000313" key="3">
    <source>
        <dbReference type="EMBL" id="GJE27962.1"/>
    </source>
</evidence>
<keyword evidence="2" id="KW-1133">Transmembrane helix</keyword>
<gene>
    <name evidence="3" type="ORF">LKMONMHP_2824</name>
</gene>
<evidence type="ECO:0000256" key="1">
    <source>
        <dbReference type="SAM" id="MobiDB-lite"/>
    </source>
</evidence>
<keyword evidence="2" id="KW-0812">Transmembrane</keyword>
<evidence type="ECO:0000256" key="2">
    <source>
        <dbReference type="SAM" id="Phobius"/>
    </source>
</evidence>
<organism evidence="3 4">
    <name type="scientific">Methylobacterium organophilum</name>
    <dbReference type="NCBI Taxonomy" id="410"/>
    <lineage>
        <taxon>Bacteria</taxon>
        <taxon>Pseudomonadati</taxon>
        <taxon>Pseudomonadota</taxon>
        <taxon>Alphaproteobacteria</taxon>
        <taxon>Hyphomicrobiales</taxon>
        <taxon>Methylobacteriaceae</taxon>
        <taxon>Methylobacterium</taxon>
    </lineage>
</organism>
<accession>A0ABQ4TCA9</accession>
<reference evidence="3" key="1">
    <citation type="journal article" date="2021" name="Front. Microbiol.">
        <title>Comprehensive Comparative Genomics and Phenotyping of Methylobacterium Species.</title>
        <authorList>
            <person name="Alessa O."/>
            <person name="Ogura Y."/>
            <person name="Fujitani Y."/>
            <person name="Takami H."/>
            <person name="Hayashi T."/>
            <person name="Sahin N."/>
            <person name="Tani A."/>
        </authorList>
    </citation>
    <scope>NUCLEOTIDE SEQUENCE</scope>
    <source>
        <strain evidence="3">NBRC 15689</strain>
    </source>
</reference>
<sequence length="96" mass="9986">MLRPVFAAMLGSAFGAMNVAAVRERLADQLVQPVEAWSVLAVALLAGAIAVIILPLREPRRCGHQPSCCGARRPAPPTGGSGVTPPRDAAGRFTAR</sequence>
<proteinExistence type="predicted"/>
<name>A0ABQ4TCA9_METOR</name>